<accession>A0A6A6GH75</accession>
<protein>
    <recommendedName>
        <fullName evidence="2">Fatty acid desaturase domain-containing protein</fullName>
    </recommendedName>
</protein>
<proteinExistence type="predicted"/>
<dbReference type="PANTHER" id="PTHR36459">
    <property type="entry name" value="ORF"/>
    <property type="match status" value="1"/>
</dbReference>
<feature type="transmembrane region" description="Helical" evidence="1">
    <location>
        <begin position="220"/>
        <end position="240"/>
    </location>
</feature>
<evidence type="ECO:0000256" key="1">
    <source>
        <dbReference type="SAM" id="Phobius"/>
    </source>
</evidence>
<feature type="domain" description="Fatty acid desaturase" evidence="2">
    <location>
        <begin position="138"/>
        <end position="356"/>
    </location>
</feature>
<dbReference type="GO" id="GO:0006629">
    <property type="term" value="P:lipid metabolic process"/>
    <property type="evidence" value="ECO:0007669"/>
    <property type="project" value="InterPro"/>
</dbReference>
<keyword evidence="1" id="KW-0812">Transmembrane</keyword>
<dbReference type="Pfam" id="PF00487">
    <property type="entry name" value="FA_desaturase"/>
    <property type="match status" value="1"/>
</dbReference>
<reference evidence="4" key="1">
    <citation type="journal article" date="2020" name="Stud. Mycol.">
        <title>101 Dothideomycetes genomes: A test case for predicting lifestyles and emergence of pathogens.</title>
        <authorList>
            <person name="Haridas S."/>
            <person name="Albert R."/>
            <person name="Binder M."/>
            <person name="Bloem J."/>
            <person name="LaButti K."/>
            <person name="Salamov A."/>
            <person name="Andreopoulos B."/>
            <person name="Baker S."/>
            <person name="Barry K."/>
            <person name="Bills G."/>
            <person name="Bluhm B."/>
            <person name="Cannon C."/>
            <person name="Castanera R."/>
            <person name="Culley D."/>
            <person name="Daum C."/>
            <person name="Ezra D."/>
            <person name="Gonzalez J."/>
            <person name="Henrissat B."/>
            <person name="Kuo A."/>
            <person name="Liang C."/>
            <person name="Lipzen A."/>
            <person name="Lutzoni F."/>
            <person name="Magnuson J."/>
            <person name="Mondo S."/>
            <person name="Nolan M."/>
            <person name="Ohm R."/>
            <person name="Pangilinan J."/>
            <person name="Park H.-J."/>
            <person name="Ramirez L."/>
            <person name="Alfaro M."/>
            <person name="Sun H."/>
            <person name="Tritt A."/>
            <person name="Yoshinaga Y."/>
            <person name="Zwiers L.-H."/>
            <person name="Turgeon B."/>
            <person name="Goodwin S."/>
            <person name="Spatafora J."/>
            <person name="Crous P."/>
            <person name="Grigoriev I."/>
        </authorList>
    </citation>
    <scope>NUCLEOTIDE SEQUENCE [LARGE SCALE GENOMIC DNA]</scope>
    <source>
        <strain evidence="4">CECT 20119</strain>
    </source>
</reference>
<evidence type="ECO:0000313" key="4">
    <source>
        <dbReference type="Proteomes" id="UP000799538"/>
    </source>
</evidence>
<dbReference type="Proteomes" id="UP000799538">
    <property type="component" value="Unassembled WGS sequence"/>
</dbReference>
<dbReference type="EMBL" id="ML992504">
    <property type="protein sequence ID" value="KAF2225031.1"/>
    <property type="molecule type" value="Genomic_DNA"/>
</dbReference>
<name>A0A6A6GH75_9PEZI</name>
<feature type="transmembrane region" description="Helical" evidence="1">
    <location>
        <begin position="132"/>
        <end position="152"/>
    </location>
</feature>
<dbReference type="AlphaFoldDB" id="A0A6A6GH75"/>
<evidence type="ECO:0000259" key="2">
    <source>
        <dbReference type="Pfam" id="PF00487"/>
    </source>
</evidence>
<feature type="transmembrane region" description="Helical" evidence="1">
    <location>
        <begin position="260"/>
        <end position="285"/>
    </location>
</feature>
<keyword evidence="4" id="KW-1185">Reference proteome</keyword>
<feature type="transmembrane region" description="Helical" evidence="1">
    <location>
        <begin position="105"/>
        <end position="126"/>
    </location>
</feature>
<organism evidence="3 4">
    <name type="scientific">Elsinoe ampelina</name>
    <dbReference type="NCBI Taxonomy" id="302913"/>
    <lineage>
        <taxon>Eukaryota</taxon>
        <taxon>Fungi</taxon>
        <taxon>Dikarya</taxon>
        <taxon>Ascomycota</taxon>
        <taxon>Pezizomycotina</taxon>
        <taxon>Dothideomycetes</taxon>
        <taxon>Dothideomycetidae</taxon>
        <taxon>Myriangiales</taxon>
        <taxon>Elsinoaceae</taxon>
        <taxon>Elsinoe</taxon>
    </lineage>
</organism>
<dbReference type="OrthoDB" id="1470350at2759"/>
<evidence type="ECO:0000313" key="3">
    <source>
        <dbReference type="EMBL" id="KAF2225031.1"/>
    </source>
</evidence>
<dbReference type="PANTHER" id="PTHR36459:SF1">
    <property type="entry name" value="FATTY ACID DESATURASE DOMAIN-CONTAINING PROTEIN-RELATED"/>
    <property type="match status" value="1"/>
</dbReference>
<keyword evidence="1" id="KW-0472">Membrane</keyword>
<keyword evidence="1" id="KW-1133">Transmembrane helix</keyword>
<dbReference type="InterPro" id="IPR005804">
    <property type="entry name" value="FA_desaturase_dom"/>
</dbReference>
<gene>
    <name evidence="3" type="ORF">BDZ85DRAFT_259533</name>
</gene>
<sequence length="438" mass="51065">MPSRIDPYLTESDVVILENLFRDKSKASTNANPADDDKKASQGVDLDDAAALAYLQALNDHSSPQFQPTVFTTWDEKDVPVWLNKYLVRPYTDVAKRIVRHPTDVVFLTHILLYLSVNLTSAIYLYFNFSYIHGLLHAAFTFWCAGAFTLMLHNHIHNGGVLSRDWYWLDVSFPYVLEPLMGHTWDSYYYHHVKHHHVEGNGPDDLSSTIRYQRDDLFNFLQYLGRFLFLVWYDLPMYFIRKKKTGLAVRAFTSEMLSYAFLYFMFFHIHAKAATFTLIIPYTLLRLGLMVGNWGQHALVDEVEPDSDFRSSITLLDVPSNRFCFNDGYHTAHHLNPRRHWRDHPVHFLQSKQAYSEGRALVFHNIDYLMMTVKLLQKDYDHLANCLVPIGDQVKMTKKEIADMLRTKTRKFSEEDIQKKFKPSFKAADMPKKGMVTP</sequence>